<dbReference type="EMBL" id="RCML01001507">
    <property type="protein sequence ID" value="KAG2962108.1"/>
    <property type="molecule type" value="Genomic_DNA"/>
</dbReference>
<sequence>MQERLTAARVLDTAIASMIHESGASDTAAPELAQLHTELRCAEVV</sequence>
<evidence type="ECO:0000313" key="7">
    <source>
        <dbReference type="EMBL" id="RAW21834.1"/>
    </source>
</evidence>
<evidence type="ECO:0000313" key="1">
    <source>
        <dbReference type="EMBL" id="KAG2826430.1"/>
    </source>
</evidence>
<dbReference type="EMBL" id="MJFZ01001536">
    <property type="protein sequence ID" value="RAW21834.1"/>
    <property type="molecule type" value="Genomic_DNA"/>
</dbReference>
<dbReference type="VEuPathDB" id="FungiDB:PC110_g22828"/>
<reference evidence="7 8" key="1">
    <citation type="submission" date="2018-01" db="EMBL/GenBank/DDBJ databases">
        <title>Draft genome of the strawberry crown rot pathogen Phytophthora cactorum.</title>
        <authorList>
            <person name="Armitage A.D."/>
            <person name="Lysoe E."/>
            <person name="Nellist C.F."/>
            <person name="Harrison R.J."/>
            <person name="Brurberg M.B."/>
        </authorList>
    </citation>
    <scope>NUCLEOTIDE SEQUENCE [LARGE SCALE GENOMIC DNA]</scope>
    <source>
        <strain evidence="7 8">10300</strain>
    </source>
</reference>
<dbReference type="Proteomes" id="UP000736787">
    <property type="component" value="Unassembled WGS sequence"/>
</dbReference>
<evidence type="ECO:0000313" key="4">
    <source>
        <dbReference type="EMBL" id="KAG2962108.1"/>
    </source>
</evidence>
<dbReference type="EMBL" id="RCMV01001627">
    <property type="protein sequence ID" value="KAG3207833.1"/>
    <property type="molecule type" value="Genomic_DNA"/>
</dbReference>
<proteinExistence type="predicted"/>
<dbReference type="Proteomes" id="UP000251314">
    <property type="component" value="Unassembled WGS sequence"/>
</dbReference>
<evidence type="ECO:0000313" key="5">
    <source>
        <dbReference type="EMBL" id="KAG3207833.1"/>
    </source>
</evidence>
<evidence type="ECO:0000313" key="2">
    <source>
        <dbReference type="EMBL" id="KAG2875636.1"/>
    </source>
</evidence>
<evidence type="ECO:0000313" key="3">
    <source>
        <dbReference type="EMBL" id="KAG2892059.1"/>
    </source>
</evidence>
<dbReference type="EMBL" id="RCMK01001554">
    <property type="protein sequence ID" value="KAG2892059.1"/>
    <property type="molecule type" value="Genomic_DNA"/>
</dbReference>
<accession>A0A329RB93</accession>
<protein>
    <submittedName>
        <fullName evidence="7">Uncharacterized protein</fullName>
    </submittedName>
</protein>
<dbReference type="AlphaFoldDB" id="A0A329RB93"/>
<gene>
    <name evidence="7" type="ORF">PC110_g21724</name>
    <name evidence="6" type="ORF">PC110_g22828</name>
    <name evidence="1" type="ORF">PC113_g21770</name>
    <name evidence="2" type="ORF">PC115_g23854</name>
    <name evidence="3" type="ORF">PC117_g24096</name>
    <name evidence="4" type="ORF">PC118_g21603</name>
    <name evidence="5" type="ORF">PC129_g21131</name>
</gene>
<reference evidence="1" key="2">
    <citation type="submission" date="2018-10" db="EMBL/GenBank/DDBJ databases">
        <title>Effector identification in a new, highly contiguous assembly of the strawberry crown rot pathogen Phytophthora cactorum.</title>
        <authorList>
            <person name="Armitage A.D."/>
            <person name="Nellist C.F."/>
            <person name="Bates H."/>
            <person name="Vickerstaff R.J."/>
            <person name="Harrison R.J."/>
        </authorList>
    </citation>
    <scope>NUCLEOTIDE SEQUENCE</scope>
    <source>
        <strain evidence="1">15-7</strain>
        <strain evidence="2">4032</strain>
        <strain evidence="3">4040</strain>
        <strain evidence="4">P415</strain>
        <strain evidence="5">P421</strain>
    </source>
</reference>
<dbReference type="OrthoDB" id="133415at2759"/>
<dbReference type="VEuPathDB" id="FungiDB:PC110_g21724"/>
<dbReference type="Proteomes" id="UP000774804">
    <property type="component" value="Unassembled WGS sequence"/>
</dbReference>
<dbReference type="EMBL" id="MJFZ01002459">
    <property type="protein sequence ID" value="RAW20729.1"/>
    <property type="molecule type" value="Genomic_DNA"/>
</dbReference>
<comment type="caution">
    <text evidence="7">The sequence shown here is derived from an EMBL/GenBank/DDBJ whole genome shotgun (WGS) entry which is preliminary data.</text>
</comment>
<organism evidence="7 8">
    <name type="scientific">Phytophthora cactorum</name>
    <dbReference type="NCBI Taxonomy" id="29920"/>
    <lineage>
        <taxon>Eukaryota</taxon>
        <taxon>Sar</taxon>
        <taxon>Stramenopiles</taxon>
        <taxon>Oomycota</taxon>
        <taxon>Peronosporomycetes</taxon>
        <taxon>Peronosporales</taxon>
        <taxon>Peronosporaceae</taxon>
        <taxon>Phytophthora</taxon>
    </lineage>
</organism>
<dbReference type="EMBL" id="RCMI01002609">
    <property type="protein sequence ID" value="KAG2875636.1"/>
    <property type="molecule type" value="Genomic_DNA"/>
</dbReference>
<evidence type="ECO:0000313" key="8">
    <source>
        <dbReference type="Proteomes" id="UP000251314"/>
    </source>
</evidence>
<dbReference type="Proteomes" id="UP000697107">
    <property type="component" value="Unassembled WGS sequence"/>
</dbReference>
<dbReference type="EMBL" id="RCMG01001476">
    <property type="protein sequence ID" value="KAG2826430.1"/>
    <property type="molecule type" value="Genomic_DNA"/>
</dbReference>
<dbReference type="Proteomes" id="UP000760860">
    <property type="component" value="Unassembled WGS sequence"/>
</dbReference>
<dbReference type="Proteomes" id="UP000735874">
    <property type="component" value="Unassembled WGS sequence"/>
</dbReference>
<keyword evidence="8" id="KW-1185">Reference proteome</keyword>
<evidence type="ECO:0000313" key="6">
    <source>
        <dbReference type="EMBL" id="RAW20729.1"/>
    </source>
</evidence>
<name>A0A329RB93_9STRA</name>